<feature type="signal peptide" evidence="16">
    <location>
        <begin position="1"/>
        <end position="18"/>
    </location>
</feature>
<feature type="region of interest" description="Disordered" evidence="14">
    <location>
        <begin position="181"/>
        <end position="219"/>
    </location>
</feature>
<evidence type="ECO:0000256" key="10">
    <source>
        <dbReference type="ARBA" id="ARBA00022989"/>
    </source>
</evidence>
<evidence type="ECO:0000256" key="3">
    <source>
        <dbReference type="ARBA" id="ARBA00016584"/>
    </source>
</evidence>
<name>A0AAV5SYW8_9BILA</name>
<dbReference type="InterPro" id="IPR009567">
    <property type="entry name" value="SARAF"/>
</dbReference>
<dbReference type="EMBL" id="BTSX01000002">
    <property type="protein sequence ID" value="GMS85275.1"/>
    <property type="molecule type" value="Genomic_DNA"/>
</dbReference>
<feature type="compositionally biased region" description="Low complexity" evidence="14">
    <location>
        <begin position="282"/>
        <end position="310"/>
    </location>
</feature>
<keyword evidence="12 15" id="KW-0472">Membrane</keyword>
<evidence type="ECO:0000256" key="13">
    <source>
        <dbReference type="ARBA" id="ARBA00031116"/>
    </source>
</evidence>
<evidence type="ECO:0000256" key="8">
    <source>
        <dbReference type="ARBA" id="ARBA00022824"/>
    </source>
</evidence>
<feature type="region of interest" description="Disordered" evidence="14">
    <location>
        <begin position="39"/>
        <end position="65"/>
    </location>
</feature>
<evidence type="ECO:0000256" key="1">
    <source>
        <dbReference type="ARBA" id="ARBA00004115"/>
    </source>
</evidence>
<keyword evidence="5" id="KW-0109">Calcium transport</keyword>
<keyword evidence="9" id="KW-0106">Calcium</keyword>
<evidence type="ECO:0000256" key="12">
    <source>
        <dbReference type="ARBA" id="ARBA00023136"/>
    </source>
</evidence>
<evidence type="ECO:0000256" key="4">
    <source>
        <dbReference type="ARBA" id="ARBA00022448"/>
    </source>
</evidence>
<dbReference type="Proteomes" id="UP001432027">
    <property type="component" value="Unassembled WGS sequence"/>
</dbReference>
<evidence type="ECO:0000256" key="9">
    <source>
        <dbReference type="ARBA" id="ARBA00022837"/>
    </source>
</evidence>
<comment type="subcellular location">
    <subcellularLocation>
        <location evidence="1">Endoplasmic reticulum membrane</location>
        <topology evidence="1">Single-pass type I membrane protein</topology>
    </subcellularLocation>
</comment>
<sequence length="320" mass="33691">MKRWIVFIVVLLIGLSECADRVLLKDVTAITLTEGARTNGESMNTVDQSRRSSPVPQLTCTGGSAQGKVQEPRIVQCKNVGFDGADVQWECKAELDSRVKFGRISVSCEGYNYPEDPFVLKGSCGLEYELEWKSASERGVTVPYSSSTTGESFITFLSIAFIACVVIYMIYSAATGTGANPDPPGFRRFGTGFDNGPGGPPGGGGGGGHPGYPGSGPPPRKLVNSSLFFRYDDCFGKGTSSSPTGGARQANDGPGFWTGAGLGALGGYFMGRQQNDGARYRGGFNQGSSGFNSYGNDQPSTSSSQPSRSTATGYGGTTRR</sequence>
<comment type="similarity">
    <text evidence="2">Belongs to the SARAF family.</text>
</comment>
<feature type="compositionally biased region" description="Gly residues" evidence="14">
    <location>
        <begin position="193"/>
        <end position="214"/>
    </location>
</feature>
<feature type="region of interest" description="Disordered" evidence="14">
    <location>
        <begin position="272"/>
        <end position="320"/>
    </location>
</feature>
<feature type="compositionally biased region" description="Polar residues" evidence="14">
    <location>
        <begin position="39"/>
        <end position="63"/>
    </location>
</feature>
<protein>
    <recommendedName>
        <fullName evidence="3">Store-operated calcium entry-associated regulatory factor</fullName>
    </recommendedName>
    <alternativeName>
        <fullName evidence="13">Transmembrane protein 66</fullName>
    </alternativeName>
</protein>
<proteinExistence type="inferred from homology"/>
<dbReference type="Pfam" id="PF06682">
    <property type="entry name" value="SARAF"/>
    <property type="match status" value="1"/>
</dbReference>
<dbReference type="GO" id="GO:2001256">
    <property type="term" value="P:regulation of store-operated calcium entry"/>
    <property type="evidence" value="ECO:0007669"/>
    <property type="project" value="InterPro"/>
</dbReference>
<keyword evidence="4" id="KW-0813">Transport</keyword>
<dbReference type="AlphaFoldDB" id="A0AAV5SYW8"/>
<dbReference type="GO" id="GO:0006816">
    <property type="term" value="P:calcium ion transport"/>
    <property type="evidence" value="ECO:0007669"/>
    <property type="project" value="UniProtKB-KW"/>
</dbReference>
<evidence type="ECO:0000313" key="17">
    <source>
        <dbReference type="EMBL" id="GMS85275.1"/>
    </source>
</evidence>
<evidence type="ECO:0000256" key="5">
    <source>
        <dbReference type="ARBA" id="ARBA00022568"/>
    </source>
</evidence>
<evidence type="ECO:0000256" key="7">
    <source>
        <dbReference type="ARBA" id="ARBA00022729"/>
    </source>
</evidence>
<evidence type="ECO:0000313" key="18">
    <source>
        <dbReference type="Proteomes" id="UP001432027"/>
    </source>
</evidence>
<dbReference type="PANTHER" id="PTHR15929:SF0">
    <property type="entry name" value="STORE-OPERATED CALCIUM ENTRY-ASSOCIATED REGULATORY FACTOR"/>
    <property type="match status" value="1"/>
</dbReference>
<keyword evidence="8" id="KW-0256">Endoplasmic reticulum</keyword>
<feature type="transmembrane region" description="Helical" evidence="15">
    <location>
        <begin position="153"/>
        <end position="171"/>
    </location>
</feature>
<keyword evidence="6 15" id="KW-0812">Transmembrane</keyword>
<comment type="caution">
    <text evidence="17">The sequence shown here is derived from an EMBL/GenBank/DDBJ whole genome shotgun (WGS) entry which is preliminary data.</text>
</comment>
<evidence type="ECO:0000256" key="6">
    <source>
        <dbReference type="ARBA" id="ARBA00022692"/>
    </source>
</evidence>
<dbReference type="GO" id="GO:0005789">
    <property type="term" value="C:endoplasmic reticulum membrane"/>
    <property type="evidence" value="ECO:0007669"/>
    <property type="project" value="UniProtKB-SubCell"/>
</dbReference>
<evidence type="ECO:0000256" key="15">
    <source>
        <dbReference type="SAM" id="Phobius"/>
    </source>
</evidence>
<evidence type="ECO:0000256" key="16">
    <source>
        <dbReference type="SAM" id="SignalP"/>
    </source>
</evidence>
<keyword evidence="10 15" id="KW-1133">Transmembrane helix</keyword>
<evidence type="ECO:0000256" key="14">
    <source>
        <dbReference type="SAM" id="MobiDB-lite"/>
    </source>
</evidence>
<organism evidence="17 18">
    <name type="scientific">Pristionchus entomophagus</name>
    <dbReference type="NCBI Taxonomy" id="358040"/>
    <lineage>
        <taxon>Eukaryota</taxon>
        <taxon>Metazoa</taxon>
        <taxon>Ecdysozoa</taxon>
        <taxon>Nematoda</taxon>
        <taxon>Chromadorea</taxon>
        <taxon>Rhabditida</taxon>
        <taxon>Rhabditina</taxon>
        <taxon>Diplogasteromorpha</taxon>
        <taxon>Diplogasteroidea</taxon>
        <taxon>Neodiplogasteridae</taxon>
        <taxon>Pristionchus</taxon>
    </lineage>
</organism>
<evidence type="ECO:0000256" key="2">
    <source>
        <dbReference type="ARBA" id="ARBA00006833"/>
    </source>
</evidence>
<accession>A0AAV5SYW8</accession>
<reference evidence="17" key="1">
    <citation type="submission" date="2023-10" db="EMBL/GenBank/DDBJ databases">
        <title>Genome assembly of Pristionchus species.</title>
        <authorList>
            <person name="Yoshida K."/>
            <person name="Sommer R.J."/>
        </authorList>
    </citation>
    <scope>NUCLEOTIDE SEQUENCE</scope>
    <source>
        <strain evidence="17">RS0144</strain>
    </source>
</reference>
<keyword evidence="11" id="KW-0406">Ion transport</keyword>
<evidence type="ECO:0000256" key="11">
    <source>
        <dbReference type="ARBA" id="ARBA00023065"/>
    </source>
</evidence>
<keyword evidence="7 16" id="KW-0732">Signal</keyword>
<dbReference type="PANTHER" id="PTHR15929">
    <property type="entry name" value="STORE-OPERATED CALCIUM ENTRY-ASSOCIATED REGULATORY FACTOR"/>
    <property type="match status" value="1"/>
</dbReference>
<gene>
    <name evidence="17" type="ORF">PENTCL1PPCAC_7450</name>
</gene>
<keyword evidence="18" id="KW-1185">Reference proteome</keyword>
<feature type="chain" id="PRO_5043461893" description="Store-operated calcium entry-associated regulatory factor" evidence="16">
    <location>
        <begin position="19"/>
        <end position="320"/>
    </location>
</feature>